<dbReference type="GO" id="GO:0016887">
    <property type="term" value="F:ATP hydrolysis activity"/>
    <property type="evidence" value="ECO:0007669"/>
    <property type="project" value="InterPro"/>
</dbReference>
<evidence type="ECO:0000256" key="9">
    <source>
        <dbReference type="PROSITE-ProRule" id="PRU01213"/>
    </source>
</evidence>
<reference evidence="12" key="1">
    <citation type="journal article" date="2011" name="PLoS ONE">
        <title>The entomopathogenic bacterial endosymbionts xenorhabdus and photorhabdus: convergent lifestyles from divergent genomes.</title>
        <authorList>
            <person name="Chaston J.M."/>
            <person name="Suen G."/>
            <person name="Tucker S.L."/>
            <person name="Andersen A.W."/>
            <person name="Bhasin A."/>
            <person name="Bode E."/>
            <person name="Bode H.B."/>
            <person name="Brachmann A.O."/>
            <person name="Cowles C.E."/>
            <person name="Cowles K.N."/>
            <person name="Darby C."/>
            <person name="de Leon L."/>
            <person name="Drace K."/>
            <person name="Du Z."/>
            <person name="Givaudan A."/>
            <person name="Herbert Tran E.E."/>
            <person name="Jewell K.A."/>
            <person name="Knack J.J."/>
            <person name="Krasomil-Osterfeld K.C."/>
            <person name="Kukor R."/>
            <person name="Lanois A."/>
            <person name="Latreille P."/>
            <person name="Leimgruber N.K."/>
            <person name="Lipke C.M."/>
            <person name="Liu R."/>
            <person name="Lu X."/>
            <person name="Martens E.C."/>
            <person name="Marri P.R."/>
            <person name="Medigue C."/>
            <person name="Menard M.L."/>
            <person name="Miller N.M."/>
            <person name="Morales-Soto N."/>
            <person name="Norton S."/>
            <person name="Ogier J.C."/>
            <person name="Orchard S.S."/>
            <person name="Park D."/>
            <person name="Park Y."/>
            <person name="Qurollo B.A."/>
            <person name="Sugar D.R."/>
            <person name="Richards G.R."/>
            <person name="Rouy Z."/>
            <person name="Slominski B."/>
            <person name="Slominski K."/>
            <person name="Snyder H."/>
            <person name="Tjaden B.C."/>
            <person name="van der Hoeven R."/>
            <person name="Welch R.D."/>
            <person name="Wheeler C."/>
            <person name="Xiang B."/>
            <person name="Barbazuk B."/>
            <person name="Gaudriault S."/>
            <person name="Goodner B."/>
            <person name="Slater S.C."/>
            <person name="Forst S."/>
            <person name="Goldman B.S."/>
            <person name="Goodrich-Blair H."/>
        </authorList>
    </citation>
    <scope>NUCLEOTIDE SEQUENCE [LARGE SCALE GENOMIC DNA]</scope>
    <source>
        <strain evidence="12">SS-2004</strain>
    </source>
</reference>
<dbReference type="Pfam" id="PF00005">
    <property type="entry name" value="ABC_tran"/>
    <property type="match status" value="1"/>
</dbReference>
<dbReference type="GO" id="GO:0015098">
    <property type="term" value="F:molybdate ion transmembrane transporter activity"/>
    <property type="evidence" value="ECO:0007669"/>
    <property type="project" value="InterPro"/>
</dbReference>
<keyword evidence="6" id="KW-0067">ATP-binding</keyword>
<keyword evidence="4" id="KW-0997">Cell inner membrane</keyword>
<evidence type="ECO:0000256" key="3">
    <source>
        <dbReference type="ARBA" id="ARBA00022505"/>
    </source>
</evidence>
<dbReference type="NCBIfam" id="NF008355">
    <property type="entry name" value="PRK11144.1"/>
    <property type="match status" value="1"/>
</dbReference>
<dbReference type="GO" id="GO:0005524">
    <property type="term" value="F:ATP binding"/>
    <property type="evidence" value="ECO:0007669"/>
    <property type="project" value="UniProtKB-KW"/>
</dbReference>
<evidence type="ECO:0000313" key="12">
    <source>
        <dbReference type="EMBL" id="CBJ80171.1"/>
    </source>
</evidence>
<evidence type="ECO:0000256" key="4">
    <source>
        <dbReference type="ARBA" id="ARBA00022519"/>
    </source>
</evidence>
<dbReference type="InterPro" id="IPR008995">
    <property type="entry name" value="Mo/tungstate-bd_C_term_dom"/>
</dbReference>
<feature type="domain" description="Mop" evidence="11">
    <location>
        <begin position="318"/>
        <end position="383"/>
    </location>
</feature>
<keyword evidence="1" id="KW-0813">Transport</keyword>
<dbReference type="eggNOG" id="COG4148">
    <property type="taxonomic scope" value="Bacteria"/>
</dbReference>
<gene>
    <name evidence="12" type="primary">modC</name>
    <name evidence="12" type="ordered locus">XBJ1_1030</name>
</gene>
<protein>
    <submittedName>
        <fullName evidence="12">Molybdate transport protein (ABC superfamily, atp_bind)</fullName>
    </submittedName>
</protein>
<evidence type="ECO:0000256" key="7">
    <source>
        <dbReference type="ARBA" id="ARBA00022967"/>
    </source>
</evidence>
<dbReference type="InterPro" id="IPR005116">
    <property type="entry name" value="Transp-assoc_OB_typ1"/>
</dbReference>
<dbReference type="GO" id="GO:0140359">
    <property type="term" value="F:ABC-type transporter activity"/>
    <property type="evidence" value="ECO:0007669"/>
    <property type="project" value="InterPro"/>
</dbReference>
<dbReference type="PANTHER" id="PTHR43514">
    <property type="entry name" value="ABC TRANSPORTER I FAMILY MEMBER 10"/>
    <property type="match status" value="1"/>
</dbReference>
<dbReference type="InterPro" id="IPR003439">
    <property type="entry name" value="ABC_transporter-like_ATP-bd"/>
</dbReference>
<keyword evidence="7" id="KW-1278">Translocase</keyword>
<evidence type="ECO:0000313" key="13">
    <source>
        <dbReference type="Proteomes" id="UP000002045"/>
    </source>
</evidence>
<dbReference type="PROSITE" id="PS00211">
    <property type="entry name" value="ABC_TRANSPORTER_1"/>
    <property type="match status" value="1"/>
</dbReference>
<dbReference type="InterPro" id="IPR050334">
    <property type="entry name" value="Molybdenum_import_ModC"/>
</dbReference>
<dbReference type="NCBIfam" id="TIGR02142">
    <property type="entry name" value="modC_ABC"/>
    <property type="match status" value="1"/>
</dbReference>
<keyword evidence="5" id="KW-0547">Nucleotide-binding</keyword>
<evidence type="ECO:0000256" key="5">
    <source>
        <dbReference type="ARBA" id="ARBA00022741"/>
    </source>
</evidence>
<evidence type="ECO:0000256" key="1">
    <source>
        <dbReference type="ARBA" id="ARBA00022448"/>
    </source>
</evidence>
<proteinExistence type="predicted"/>
<dbReference type="SMART" id="SM00382">
    <property type="entry name" value="AAA"/>
    <property type="match status" value="1"/>
</dbReference>
<evidence type="ECO:0000256" key="8">
    <source>
        <dbReference type="ARBA" id="ARBA00023136"/>
    </source>
</evidence>
<dbReference type="PROSITE" id="PS50893">
    <property type="entry name" value="ABC_TRANSPORTER_2"/>
    <property type="match status" value="1"/>
</dbReference>
<dbReference type="InterPro" id="IPR003593">
    <property type="entry name" value="AAA+_ATPase"/>
</dbReference>
<dbReference type="AlphaFoldDB" id="D3UZT8"/>
<evidence type="ECO:0000256" key="6">
    <source>
        <dbReference type="ARBA" id="ARBA00022840"/>
    </source>
</evidence>
<dbReference type="FunFam" id="3.40.50.300:FF:000634">
    <property type="entry name" value="Molybdenum import ATP-binding protein ModC"/>
    <property type="match status" value="1"/>
</dbReference>
<dbReference type="PANTHER" id="PTHR43514:SF4">
    <property type="entry name" value="ABC TRANSPORTER I FAMILY MEMBER 10"/>
    <property type="match status" value="1"/>
</dbReference>
<evidence type="ECO:0000256" key="2">
    <source>
        <dbReference type="ARBA" id="ARBA00022475"/>
    </source>
</evidence>
<dbReference type="SUPFAM" id="SSF50331">
    <property type="entry name" value="MOP-like"/>
    <property type="match status" value="1"/>
</dbReference>
<dbReference type="InterPro" id="IPR011868">
    <property type="entry name" value="ModC_ABC_ATP-bd"/>
</dbReference>
<dbReference type="EMBL" id="FN667741">
    <property type="protein sequence ID" value="CBJ80171.1"/>
    <property type="molecule type" value="Genomic_DNA"/>
</dbReference>
<sequence>MCDCDRAGIGFIDAFRVADPLGQKTSGGSMLELEFEQRLGNLHMQVDTTLPTESITAIFGLSGAGKTSLINVIAGLSRPQRGRIVLNGRTLVDIEQKIFLPPEKRRMGYVFQDARLFPHYCVKGNLQYGMSPDMKPQFDNIIGLLGIEHLLSRFPMTLSGGEKQRVAIGRALLTAPEILLMDEPLASLDLPRKRELLPYLEKLSADVKIPLLYVSHNLDEILRLADNVIVMDKGKVRATGTLEEVWSNSILRPWLQKESLSSILTVSVMEHHQRYHMTAVAVGDKALWLPKMDAAPGTDLRIRVDASDVSLVLEPPKVSSIRNTLQVKVIEFFEDDGQVDVKLALREYFLWARITSWAREELNLRSGQWLYAQIKSVSLNQPL</sequence>
<dbReference type="InterPro" id="IPR004606">
    <property type="entry name" value="Mop_domain"/>
</dbReference>
<dbReference type="InterPro" id="IPR027417">
    <property type="entry name" value="P-loop_NTPase"/>
</dbReference>
<dbReference type="STRING" id="406818.XBJ1_1030"/>
<keyword evidence="2" id="KW-1003">Cell membrane</keyword>
<accession>D3UZT8</accession>
<dbReference type="Proteomes" id="UP000002045">
    <property type="component" value="Chromosome"/>
</dbReference>
<dbReference type="Pfam" id="PF03459">
    <property type="entry name" value="TOBE"/>
    <property type="match status" value="1"/>
</dbReference>
<dbReference type="Gene3D" id="3.40.50.300">
    <property type="entry name" value="P-loop containing nucleotide triphosphate hydrolases"/>
    <property type="match status" value="1"/>
</dbReference>
<dbReference type="HOGENOM" id="CLU_000604_1_1_6"/>
<dbReference type="KEGG" id="xbo:XBJ1_1030"/>
<dbReference type="PROSITE" id="PS51866">
    <property type="entry name" value="MOP"/>
    <property type="match status" value="1"/>
</dbReference>
<feature type="domain" description="ABC transporter" evidence="10">
    <location>
        <begin position="9"/>
        <end position="258"/>
    </location>
</feature>
<keyword evidence="8" id="KW-0472">Membrane</keyword>
<dbReference type="Gene3D" id="2.40.50.100">
    <property type="match status" value="1"/>
</dbReference>
<dbReference type="SUPFAM" id="SSF52540">
    <property type="entry name" value="P-loop containing nucleoside triphosphate hydrolases"/>
    <property type="match status" value="1"/>
</dbReference>
<keyword evidence="3 9" id="KW-0500">Molybdenum</keyword>
<dbReference type="GO" id="GO:0016020">
    <property type="term" value="C:membrane"/>
    <property type="evidence" value="ECO:0007669"/>
    <property type="project" value="InterPro"/>
</dbReference>
<evidence type="ECO:0000259" key="11">
    <source>
        <dbReference type="PROSITE" id="PS51866"/>
    </source>
</evidence>
<evidence type="ECO:0000259" key="10">
    <source>
        <dbReference type="PROSITE" id="PS50893"/>
    </source>
</evidence>
<dbReference type="InterPro" id="IPR017871">
    <property type="entry name" value="ABC_transporter-like_CS"/>
</dbReference>
<organism evidence="12 13">
    <name type="scientific">Xenorhabdus bovienii (strain SS-2004)</name>
    <name type="common">Xenorhabdus nematophila subsp. bovienii</name>
    <dbReference type="NCBI Taxonomy" id="406818"/>
    <lineage>
        <taxon>Bacteria</taxon>
        <taxon>Pseudomonadati</taxon>
        <taxon>Pseudomonadota</taxon>
        <taxon>Gammaproteobacteria</taxon>
        <taxon>Enterobacterales</taxon>
        <taxon>Morganellaceae</taxon>
        <taxon>Xenorhabdus</taxon>
    </lineage>
</organism>
<name>D3UZT8_XENBS</name>